<dbReference type="InterPro" id="IPR001763">
    <property type="entry name" value="Rhodanese-like_dom"/>
</dbReference>
<proteinExistence type="predicted"/>
<dbReference type="PANTHER" id="PTHR43855:SF1">
    <property type="entry name" value="THIOSULFATE SULFURTRANSFERASE"/>
    <property type="match status" value="1"/>
</dbReference>
<evidence type="ECO:0000259" key="4">
    <source>
        <dbReference type="PROSITE" id="PS50206"/>
    </source>
</evidence>
<evidence type="ECO:0000256" key="1">
    <source>
        <dbReference type="ARBA" id="ARBA00022737"/>
    </source>
</evidence>
<keyword evidence="1" id="KW-0677">Repeat</keyword>
<dbReference type="Proteomes" id="UP000830835">
    <property type="component" value="Unassembled WGS sequence"/>
</dbReference>
<evidence type="ECO:0000256" key="2">
    <source>
        <dbReference type="ARBA" id="ARBA00047549"/>
    </source>
</evidence>
<accession>A0ABT0CBS0</accession>
<dbReference type="Gene3D" id="3.40.250.10">
    <property type="entry name" value="Rhodanese-like domain"/>
    <property type="match status" value="2"/>
</dbReference>
<protein>
    <recommendedName>
        <fullName evidence="3">Sulfurtransferase</fullName>
    </recommendedName>
</protein>
<dbReference type="InterPro" id="IPR051126">
    <property type="entry name" value="Thiosulfate_sulfurtransferase"/>
</dbReference>
<dbReference type="CDD" id="cd01448">
    <property type="entry name" value="TST_Repeat_1"/>
    <property type="match status" value="1"/>
</dbReference>
<comment type="catalytic activity">
    <reaction evidence="2">
        <text>thiosulfate + hydrogen cyanide = thiocyanate + sulfite + 2 H(+)</text>
        <dbReference type="Rhea" id="RHEA:16881"/>
        <dbReference type="ChEBI" id="CHEBI:15378"/>
        <dbReference type="ChEBI" id="CHEBI:17359"/>
        <dbReference type="ChEBI" id="CHEBI:18022"/>
        <dbReference type="ChEBI" id="CHEBI:18407"/>
        <dbReference type="ChEBI" id="CHEBI:33542"/>
        <dbReference type="EC" id="2.8.1.1"/>
    </reaction>
</comment>
<dbReference type="Pfam" id="PF00581">
    <property type="entry name" value="Rhodanese"/>
    <property type="match status" value="2"/>
</dbReference>
<organism evidence="5 6">
    <name type="scientific">Thermostichus vulcanus str. 'Rupite'</name>
    <dbReference type="NCBI Taxonomy" id="2813851"/>
    <lineage>
        <taxon>Bacteria</taxon>
        <taxon>Bacillati</taxon>
        <taxon>Cyanobacteriota</taxon>
        <taxon>Cyanophyceae</taxon>
        <taxon>Thermostichales</taxon>
        <taxon>Thermostichaceae</taxon>
        <taxon>Thermostichus</taxon>
    </lineage>
</organism>
<dbReference type="SMART" id="SM00450">
    <property type="entry name" value="RHOD"/>
    <property type="match status" value="2"/>
</dbReference>
<feature type="domain" description="Rhodanese" evidence="4">
    <location>
        <begin position="65"/>
        <end position="175"/>
    </location>
</feature>
<dbReference type="EMBL" id="JAFIRA010000022">
    <property type="protein sequence ID" value="MCJ2543149.1"/>
    <property type="molecule type" value="Genomic_DNA"/>
</dbReference>
<dbReference type="InterPro" id="IPR036873">
    <property type="entry name" value="Rhodanese-like_dom_sf"/>
</dbReference>
<dbReference type="InterPro" id="IPR001307">
    <property type="entry name" value="Thiosulphate_STrfase_CS"/>
</dbReference>
<dbReference type="PANTHER" id="PTHR43855">
    <property type="entry name" value="THIOSULFATE SULFURTRANSFERASE"/>
    <property type="match status" value="1"/>
</dbReference>
<feature type="domain" description="Rhodanese" evidence="4">
    <location>
        <begin position="205"/>
        <end position="320"/>
    </location>
</feature>
<dbReference type="PROSITE" id="PS00683">
    <property type="entry name" value="RHODANESE_2"/>
    <property type="match status" value="1"/>
</dbReference>
<sequence>MLRTATRSVRSWVTRHLRQLQAVLLVLPVALLGLSLTHAPAQPAKAASGVGIQFVSPDWVSAHAEDANLRILDVRIAPFAYFSGHIPGAVHIPDNAFRGPDGKLPVQYWPNDKLQSLFQQVGVTDDSQVLIYSDGNDVLGATMVAYLLERAGHPGAAVLNGGFKGYQAAGLPVTKEFPAYEPGRFTLKDDPSLRVTLEEVKNLIGKAGVTFVDPRPADLFAGDVDIWARNGHIPGAKNIPWPTFTIGEENFHQLKPLAEIQALLDERGVKKEDQIIVTCSTGREATLQYAVLKYQLGYPNVRVYEGSWTEYQQSGLPVETGPGA</sequence>
<dbReference type="SUPFAM" id="SSF52821">
    <property type="entry name" value="Rhodanese/Cell cycle control phosphatase"/>
    <property type="match status" value="2"/>
</dbReference>
<dbReference type="PROSITE" id="PS00380">
    <property type="entry name" value="RHODANESE_1"/>
    <property type="match status" value="1"/>
</dbReference>
<dbReference type="PROSITE" id="PS50206">
    <property type="entry name" value="RHODANESE_3"/>
    <property type="match status" value="2"/>
</dbReference>
<evidence type="ECO:0000313" key="6">
    <source>
        <dbReference type="Proteomes" id="UP000830835"/>
    </source>
</evidence>
<evidence type="ECO:0000256" key="3">
    <source>
        <dbReference type="RuleBase" id="RU000507"/>
    </source>
</evidence>
<gene>
    <name evidence="5" type="ORF">JX360_09560</name>
</gene>
<keyword evidence="3" id="KW-0808">Transferase</keyword>
<comment type="caution">
    <text evidence="5">The sequence shown here is derived from an EMBL/GenBank/DDBJ whole genome shotgun (WGS) entry which is preliminary data.</text>
</comment>
<evidence type="ECO:0000313" key="5">
    <source>
        <dbReference type="EMBL" id="MCJ2543149.1"/>
    </source>
</evidence>
<keyword evidence="6" id="KW-1185">Reference proteome</keyword>
<dbReference type="CDD" id="cd01449">
    <property type="entry name" value="TST_Repeat_2"/>
    <property type="match status" value="1"/>
</dbReference>
<reference evidence="5" key="1">
    <citation type="submission" date="2021-02" db="EMBL/GenBank/DDBJ databases">
        <title>The CRISPR/cas machinery reduction and long-range gene transfer in the hot spring cyanobacterium Synechococcus.</title>
        <authorList>
            <person name="Dvorak P."/>
            <person name="Jahodarova E."/>
            <person name="Hasler P."/>
            <person name="Poulickova A."/>
        </authorList>
    </citation>
    <scope>NUCLEOTIDE SEQUENCE</scope>
    <source>
        <strain evidence="5">Rupite</strain>
    </source>
</reference>
<name>A0ABT0CBS0_THEVL</name>